<gene>
    <name evidence="1" type="ORF">DERYTH_LOCUS16056</name>
</gene>
<comment type="caution">
    <text evidence="1">The sequence shown here is derived from an EMBL/GenBank/DDBJ whole genome shotgun (WGS) entry which is preliminary data.</text>
</comment>
<evidence type="ECO:0000313" key="2">
    <source>
        <dbReference type="Proteomes" id="UP000789405"/>
    </source>
</evidence>
<dbReference type="OrthoDB" id="2380976at2759"/>
<keyword evidence="2" id="KW-1185">Reference proteome</keyword>
<organism evidence="1 2">
    <name type="scientific">Dentiscutata erythropus</name>
    <dbReference type="NCBI Taxonomy" id="1348616"/>
    <lineage>
        <taxon>Eukaryota</taxon>
        <taxon>Fungi</taxon>
        <taxon>Fungi incertae sedis</taxon>
        <taxon>Mucoromycota</taxon>
        <taxon>Glomeromycotina</taxon>
        <taxon>Glomeromycetes</taxon>
        <taxon>Diversisporales</taxon>
        <taxon>Gigasporaceae</taxon>
        <taxon>Dentiscutata</taxon>
    </lineage>
</organism>
<evidence type="ECO:0000313" key="1">
    <source>
        <dbReference type="EMBL" id="CAG8741598.1"/>
    </source>
</evidence>
<proteinExistence type="predicted"/>
<dbReference type="EMBL" id="CAJVPY010013605">
    <property type="protein sequence ID" value="CAG8741598.1"/>
    <property type="molecule type" value="Genomic_DNA"/>
</dbReference>
<feature type="non-terminal residue" evidence="1">
    <location>
        <position position="1"/>
    </location>
</feature>
<accession>A0A9N9NIR5</accession>
<dbReference type="Proteomes" id="UP000789405">
    <property type="component" value="Unassembled WGS sequence"/>
</dbReference>
<protein>
    <submittedName>
        <fullName evidence="1">129_t:CDS:1</fullName>
    </submittedName>
</protein>
<sequence length="85" mass="10173">MSIFYNFKLVAIVAKDKLPKIIDIDYLGHIFSELLEDIQENGLEFHFCYEIIIDDHSLTKEIANNVVELIKDINKYNWIYNHYYT</sequence>
<reference evidence="1" key="1">
    <citation type="submission" date="2021-06" db="EMBL/GenBank/DDBJ databases">
        <authorList>
            <person name="Kallberg Y."/>
            <person name="Tangrot J."/>
            <person name="Rosling A."/>
        </authorList>
    </citation>
    <scope>NUCLEOTIDE SEQUENCE</scope>
    <source>
        <strain evidence="1">MA453B</strain>
    </source>
</reference>
<name>A0A9N9NIR5_9GLOM</name>
<dbReference type="AlphaFoldDB" id="A0A9N9NIR5"/>